<dbReference type="FunFam" id="3.40.1440.10:FF:000001">
    <property type="entry name" value="UvrABC system protein C"/>
    <property type="match status" value="1"/>
</dbReference>
<dbReference type="GO" id="GO:0006289">
    <property type="term" value="P:nucleotide-excision repair"/>
    <property type="evidence" value="ECO:0007669"/>
    <property type="project" value="InterPro"/>
</dbReference>
<dbReference type="GO" id="GO:0009380">
    <property type="term" value="C:excinuclease repair complex"/>
    <property type="evidence" value="ECO:0007669"/>
    <property type="project" value="TreeGrafter"/>
</dbReference>
<dbReference type="Gene3D" id="3.30.420.340">
    <property type="entry name" value="UvrC, RNAse H endonuclease domain"/>
    <property type="match status" value="1"/>
</dbReference>
<dbReference type="PATRIC" id="fig|1618642.3.peg.391"/>
<dbReference type="InterPro" id="IPR050066">
    <property type="entry name" value="UvrABC_protein_C"/>
</dbReference>
<dbReference type="Pfam" id="PF08459">
    <property type="entry name" value="UvrC_RNaseH_dom"/>
    <property type="match status" value="1"/>
</dbReference>
<dbReference type="AlphaFoldDB" id="A0A0G0SE64"/>
<dbReference type="SMART" id="SM00465">
    <property type="entry name" value="GIYc"/>
    <property type="match status" value="1"/>
</dbReference>
<comment type="caution">
    <text evidence="9">The sequence shown here is derived from an EMBL/GenBank/DDBJ whole genome shotgun (WGS) entry which is preliminary data.</text>
</comment>
<evidence type="ECO:0000256" key="3">
    <source>
        <dbReference type="ARBA" id="ARBA00022769"/>
    </source>
</evidence>
<dbReference type="GO" id="GO:0009381">
    <property type="term" value="F:excinuclease ABC activity"/>
    <property type="evidence" value="ECO:0007669"/>
    <property type="project" value="InterPro"/>
</dbReference>
<dbReference type="Proteomes" id="UP000034137">
    <property type="component" value="Unassembled WGS sequence"/>
</dbReference>
<feature type="domain" description="GIY-YIG" evidence="7">
    <location>
        <begin position="13"/>
        <end position="92"/>
    </location>
</feature>
<protein>
    <submittedName>
        <fullName evidence="9">Excinuclease ABC C subunit domain protein</fullName>
    </submittedName>
</protein>
<keyword evidence="1" id="KW-0963">Cytoplasm</keyword>
<dbReference type="InterPro" id="IPR001162">
    <property type="entry name" value="UvrC_RNase_H_dom"/>
</dbReference>
<dbReference type="InterPro" id="IPR035901">
    <property type="entry name" value="GIY-YIG_endonuc_sf"/>
</dbReference>
<accession>A0A0G0SE64</accession>
<keyword evidence="3" id="KW-0228">DNA excision</keyword>
<dbReference type="CDD" id="cd10434">
    <property type="entry name" value="GIY-YIG_UvrC_Cho"/>
    <property type="match status" value="1"/>
</dbReference>
<evidence type="ECO:0000313" key="9">
    <source>
        <dbReference type="EMBL" id="KKR33005.1"/>
    </source>
</evidence>
<feature type="domain" description="UvrC family homology region profile" evidence="8">
    <location>
        <begin position="256"/>
        <end position="416"/>
    </location>
</feature>
<evidence type="ECO:0000259" key="8">
    <source>
        <dbReference type="PROSITE" id="PS50165"/>
    </source>
</evidence>
<keyword evidence="4" id="KW-0267">Excision nuclease</keyword>
<dbReference type="PROSITE" id="PS50165">
    <property type="entry name" value="UVRC"/>
    <property type="match status" value="1"/>
</dbReference>
<keyword evidence="6" id="KW-0175">Coiled coil</keyword>
<evidence type="ECO:0000313" key="10">
    <source>
        <dbReference type="Proteomes" id="UP000034137"/>
    </source>
</evidence>
<dbReference type="Pfam" id="PF01541">
    <property type="entry name" value="GIY-YIG"/>
    <property type="match status" value="1"/>
</dbReference>
<dbReference type="InterPro" id="IPR047296">
    <property type="entry name" value="GIY-YIG_UvrC_Cho"/>
</dbReference>
<dbReference type="PROSITE" id="PS50164">
    <property type="entry name" value="GIY_YIG"/>
    <property type="match status" value="1"/>
</dbReference>
<evidence type="ECO:0000256" key="2">
    <source>
        <dbReference type="ARBA" id="ARBA00022763"/>
    </source>
</evidence>
<dbReference type="InterPro" id="IPR038476">
    <property type="entry name" value="UvrC_RNase_H_dom_sf"/>
</dbReference>
<feature type="coiled-coil region" evidence="6">
    <location>
        <begin position="194"/>
        <end position="228"/>
    </location>
</feature>
<evidence type="ECO:0000256" key="5">
    <source>
        <dbReference type="ARBA" id="ARBA00023204"/>
    </source>
</evidence>
<evidence type="ECO:0000256" key="4">
    <source>
        <dbReference type="ARBA" id="ARBA00022881"/>
    </source>
</evidence>
<dbReference type="SUPFAM" id="SSF82771">
    <property type="entry name" value="GIY-YIG endonuclease"/>
    <property type="match status" value="1"/>
</dbReference>
<dbReference type="PANTHER" id="PTHR30562:SF1">
    <property type="entry name" value="UVRABC SYSTEM PROTEIN C"/>
    <property type="match status" value="1"/>
</dbReference>
<dbReference type="EMBL" id="LBXO01000016">
    <property type="protein sequence ID" value="KKR33005.1"/>
    <property type="molecule type" value="Genomic_DNA"/>
</dbReference>
<proteinExistence type="predicted"/>
<dbReference type="Gene3D" id="3.40.1440.10">
    <property type="entry name" value="GIY-YIG endonuclease"/>
    <property type="match status" value="1"/>
</dbReference>
<keyword evidence="2" id="KW-0227">DNA damage</keyword>
<name>A0A0G0SE64_9BACT</name>
<evidence type="ECO:0000259" key="7">
    <source>
        <dbReference type="PROSITE" id="PS50164"/>
    </source>
</evidence>
<gene>
    <name evidence="9" type="ORF">UT64_C0016G0002</name>
</gene>
<evidence type="ECO:0000256" key="1">
    <source>
        <dbReference type="ARBA" id="ARBA00022490"/>
    </source>
</evidence>
<dbReference type="InterPro" id="IPR000305">
    <property type="entry name" value="GIY-YIG_endonuc"/>
</dbReference>
<evidence type="ECO:0000256" key="6">
    <source>
        <dbReference type="SAM" id="Coils"/>
    </source>
</evidence>
<dbReference type="PANTHER" id="PTHR30562">
    <property type="entry name" value="UVRC/OXIDOREDUCTASE"/>
    <property type="match status" value="1"/>
</dbReference>
<organism evidence="9 10">
    <name type="scientific">Candidatus Falkowbacteria bacterium GW2011_GWF2_39_8</name>
    <dbReference type="NCBI Taxonomy" id="1618642"/>
    <lineage>
        <taxon>Bacteria</taxon>
        <taxon>Candidatus Falkowiibacteriota</taxon>
    </lineage>
</organism>
<sequence length="490" mass="55570">MTIEEVKKLDIPKKPGSYQFYNEAGEIIYVGKAANLQSRVLSYWQKSTDHTPAKFAMLKQINSIKWIETDSEIEALLLESNFIKKYQPQFNVLLRDDKRFAYVKISLEDEIPGIFVTRKVDQAGRYFGPFVSVMAVKETLKTIRKIWPYCATRKTQKKACFYHQIGRCMGICGNVVGKKEYLEKVIKPIILFFEGKKEKIIKNYEIKIRDLEKKIKKLKEGSDEHVEVMEELGYLKFQVRNMKHVLEHANILGLVDKYATDIVELAKVLGLPKTPDRIEGYDISNIFGREAVGSMVVFTDGEEDKNEYRKFKIKVGQGEASDVRMLREVLERRFAHSENPLLRGVAPKATGCVAGVDVEPLVKSSPSQHIPLSQEGDLILPFIRGGVAAATEGWTLPDLIVIDGGKPQLNVAAAVLKKHKLKIPLIAISKGNGLRSGIAPDKLFFPGEKKPLSLPLSSPALHLIKRVRDEAHRFAITYHRNLRSKEWLNK</sequence>
<reference evidence="9 10" key="1">
    <citation type="journal article" date="2015" name="Nature">
        <title>rRNA introns, odd ribosomes, and small enigmatic genomes across a large radiation of phyla.</title>
        <authorList>
            <person name="Brown C.T."/>
            <person name="Hug L.A."/>
            <person name="Thomas B.C."/>
            <person name="Sharon I."/>
            <person name="Castelle C.J."/>
            <person name="Singh A."/>
            <person name="Wilkins M.J."/>
            <person name="Williams K.H."/>
            <person name="Banfield J.F."/>
        </authorList>
    </citation>
    <scope>NUCLEOTIDE SEQUENCE [LARGE SCALE GENOMIC DNA]</scope>
</reference>
<keyword evidence="5" id="KW-0234">DNA repair</keyword>